<name>A0A9P5K096_9AGAM</name>
<feature type="region of interest" description="Disordered" evidence="6">
    <location>
        <begin position="1"/>
        <end position="77"/>
    </location>
</feature>
<sequence>MSYGNRRNSPSSVPPPPPYTPSASGSSGGYSQGHAPMGGAGGYSQGYVPTGGAGGHPQGYRAPMGGPGGFATFRDPVPPPGADPKLWSCFVEVDADHSGNISVQELQRALVNGDWTPFDLDTVKLLLDLFDADQSGEIDFHEFAGLWKYIEEWKLVFEHFDKDRSGTIDGFELQSAMNQFGMKIPPNLMPLVLAKFSTSISGSQVGDQSITFDRFVRACVFLKQFMELFANIDTDKDGWVQLSYEQFMRFYFTLP</sequence>
<dbReference type="GO" id="GO:0005737">
    <property type="term" value="C:cytoplasm"/>
    <property type="evidence" value="ECO:0007669"/>
    <property type="project" value="UniProtKB-SubCell"/>
</dbReference>
<dbReference type="SMART" id="SM00054">
    <property type="entry name" value="EFh"/>
    <property type="match status" value="4"/>
</dbReference>
<dbReference type="InterPro" id="IPR002048">
    <property type="entry name" value="EF_hand_dom"/>
</dbReference>
<dbReference type="EMBL" id="WHVB01000020">
    <property type="protein sequence ID" value="KAF8472393.1"/>
    <property type="molecule type" value="Genomic_DNA"/>
</dbReference>
<keyword evidence="2" id="KW-0963">Cytoplasm</keyword>
<evidence type="ECO:0000256" key="1">
    <source>
        <dbReference type="ARBA" id="ARBA00004496"/>
    </source>
</evidence>
<dbReference type="PROSITE" id="PS50222">
    <property type="entry name" value="EF_HAND_2"/>
    <property type="match status" value="3"/>
</dbReference>
<evidence type="ECO:0000259" key="7">
    <source>
        <dbReference type="PROSITE" id="PS50222"/>
    </source>
</evidence>
<dbReference type="OrthoDB" id="186625at2759"/>
<dbReference type="InterPro" id="IPR018247">
    <property type="entry name" value="EF_Hand_1_Ca_BS"/>
</dbReference>
<reference evidence="8" key="1">
    <citation type="submission" date="2019-10" db="EMBL/GenBank/DDBJ databases">
        <authorList>
            <consortium name="DOE Joint Genome Institute"/>
            <person name="Kuo A."/>
            <person name="Miyauchi S."/>
            <person name="Kiss E."/>
            <person name="Drula E."/>
            <person name="Kohler A."/>
            <person name="Sanchez-Garcia M."/>
            <person name="Andreopoulos B."/>
            <person name="Barry K.W."/>
            <person name="Bonito G."/>
            <person name="Buee M."/>
            <person name="Carver A."/>
            <person name="Chen C."/>
            <person name="Cichocki N."/>
            <person name="Clum A."/>
            <person name="Culley D."/>
            <person name="Crous P.W."/>
            <person name="Fauchery L."/>
            <person name="Girlanda M."/>
            <person name="Hayes R."/>
            <person name="Keri Z."/>
            <person name="LaButti K."/>
            <person name="Lipzen A."/>
            <person name="Lombard V."/>
            <person name="Magnuson J."/>
            <person name="Maillard F."/>
            <person name="Morin E."/>
            <person name="Murat C."/>
            <person name="Nolan M."/>
            <person name="Ohm R."/>
            <person name="Pangilinan J."/>
            <person name="Pereira M."/>
            <person name="Perotto S."/>
            <person name="Peter M."/>
            <person name="Riley R."/>
            <person name="Sitrit Y."/>
            <person name="Stielow B."/>
            <person name="Szollosi G."/>
            <person name="Zifcakova L."/>
            <person name="Stursova M."/>
            <person name="Spatafora J.W."/>
            <person name="Tedersoo L."/>
            <person name="Vaario L.-M."/>
            <person name="Yamada A."/>
            <person name="Yan M."/>
            <person name="Wang P."/>
            <person name="Xu J."/>
            <person name="Bruns T."/>
            <person name="Baldrian P."/>
            <person name="Vilgalys R."/>
            <person name="Henrissat B."/>
            <person name="Grigoriev I.V."/>
            <person name="Hibbett D."/>
            <person name="Nagy L.G."/>
            <person name="Martin F.M."/>
        </authorList>
    </citation>
    <scope>NUCLEOTIDE SEQUENCE</scope>
    <source>
        <strain evidence="8">Prilba</strain>
    </source>
</reference>
<keyword evidence="9" id="KW-1185">Reference proteome</keyword>
<keyword evidence="4" id="KW-0677">Repeat</keyword>
<evidence type="ECO:0000313" key="8">
    <source>
        <dbReference type="EMBL" id="KAF8472393.1"/>
    </source>
</evidence>
<keyword evidence="3" id="KW-0479">Metal-binding</keyword>
<dbReference type="AlphaFoldDB" id="A0A9P5K096"/>
<reference evidence="8" key="2">
    <citation type="journal article" date="2020" name="Nat. Commun.">
        <title>Large-scale genome sequencing of mycorrhizal fungi provides insights into the early evolution of symbiotic traits.</title>
        <authorList>
            <person name="Miyauchi S."/>
            <person name="Kiss E."/>
            <person name="Kuo A."/>
            <person name="Drula E."/>
            <person name="Kohler A."/>
            <person name="Sanchez-Garcia M."/>
            <person name="Morin E."/>
            <person name="Andreopoulos B."/>
            <person name="Barry K.W."/>
            <person name="Bonito G."/>
            <person name="Buee M."/>
            <person name="Carver A."/>
            <person name="Chen C."/>
            <person name="Cichocki N."/>
            <person name="Clum A."/>
            <person name="Culley D."/>
            <person name="Crous P.W."/>
            <person name="Fauchery L."/>
            <person name="Girlanda M."/>
            <person name="Hayes R.D."/>
            <person name="Keri Z."/>
            <person name="LaButti K."/>
            <person name="Lipzen A."/>
            <person name="Lombard V."/>
            <person name="Magnuson J."/>
            <person name="Maillard F."/>
            <person name="Murat C."/>
            <person name="Nolan M."/>
            <person name="Ohm R.A."/>
            <person name="Pangilinan J."/>
            <person name="Pereira M.F."/>
            <person name="Perotto S."/>
            <person name="Peter M."/>
            <person name="Pfister S."/>
            <person name="Riley R."/>
            <person name="Sitrit Y."/>
            <person name="Stielow J.B."/>
            <person name="Szollosi G."/>
            <person name="Zifcakova L."/>
            <person name="Stursova M."/>
            <person name="Spatafora J.W."/>
            <person name="Tedersoo L."/>
            <person name="Vaario L.M."/>
            <person name="Yamada A."/>
            <person name="Yan M."/>
            <person name="Wang P."/>
            <person name="Xu J."/>
            <person name="Bruns T."/>
            <person name="Baldrian P."/>
            <person name="Vilgalys R."/>
            <person name="Dunand C."/>
            <person name="Henrissat B."/>
            <person name="Grigoriev I.V."/>
            <person name="Hibbett D."/>
            <person name="Nagy L.G."/>
            <person name="Martin F.M."/>
        </authorList>
    </citation>
    <scope>NUCLEOTIDE SEQUENCE</scope>
    <source>
        <strain evidence="8">Prilba</strain>
    </source>
</reference>
<dbReference type="Pfam" id="PF13499">
    <property type="entry name" value="EF-hand_7"/>
    <property type="match status" value="2"/>
</dbReference>
<dbReference type="CDD" id="cd16180">
    <property type="entry name" value="EFh_PEF_Group_I"/>
    <property type="match status" value="1"/>
</dbReference>
<dbReference type="PANTHER" id="PTHR46212">
    <property type="entry name" value="PEFLIN"/>
    <property type="match status" value="1"/>
</dbReference>
<dbReference type="PROSITE" id="PS00018">
    <property type="entry name" value="EF_HAND_1"/>
    <property type="match status" value="2"/>
</dbReference>
<evidence type="ECO:0000313" key="9">
    <source>
        <dbReference type="Proteomes" id="UP000759537"/>
    </source>
</evidence>
<dbReference type="GO" id="GO:0048306">
    <property type="term" value="F:calcium-dependent protein binding"/>
    <property type="evidence" value="ECO:0007669"/>
    <property type="project" value="UniProtKB-ARBA"/>
</dbReference>
<evidence type="ECO:0000256" key="2">
    <source>
        <dbReference type="ARBA" id="ARBA00022490"/>
    </source>
</evidence>
<feature type="domain" description="EF-hand" evidence="7">
    <location>
        <begin position="220"/>
        <end position="255"/>
    </location>
</feature>
<feature type="domain" description="EF-hand" evidence="7">
    <location>
        <begin position="81"/>
        <end position="116"/>
    </location>
</feature>
<dbReference type="GO" id="GO:0005509">
    <property type="term" value="F:calcium ion binding"/>
    <property type="evidence" value="ECO:0007669"/>
    <property type="project" value="InterPro"/>
</dbReference>
<accession>A0A9P5K096</accession>
<proteinExistence type="predicted"/>
<feature type="domain" description="EF-hand" evidence="7">
    <location>
        <begin position="148"/>
        <end position="183"/>
    </location>
</feature>
<gene>
    <name evidence="8" type="ORF">DFH94DRAFT_187820</name>
</gene>
<keyword evidence="5" id="KW-0106">Calcium</keyword>
<dbReference type="InterPro" id="IPR011992">
    <property type="entry name" value="EF-hand-dom_pair"/>
</dbReference>
<protein>
    <recommendedName>
        <fullName evidence="7">EF-hand domain-containing protein</fullName>
    </recommendedName>
</protein>
<organism evidence="8 9">
    <name type="scientific">Russula ochroleuca</name>
    <dbReference type="NCBI Taxonomy" id="152965"/>
    <lineage>
        <taxon>Eukaryota</taxon>
        <taxon>Fungi</taxon>
        <taxon>Dikarya</taxon>
        <taxon>Basidiomycota</taxon>
        <taxon>Agaricomycotina</taxon>
        <taxon>Agaricomycetes</taxon>
        <taxon>Russulales</taxon>
        <taxon>Russulaceae</taxon>
        <taxon>Russula</taxon>
    </lineage>
</organism>
<dbReference type="Proteomes" id="UP000759537">
    <property type="component" value="Unassembled WGS sequence"/>
</dbReference>
<evidence type="ECO:0000256" key="4">
    <source>
        <dbReference type="ARBA" id="ARBA00022737"/>
    </source>
</evidence>
<evidence type="ECO:0000256" key="5">
    <source>
        <dbReference type="ARBA" id="ARBA00022837"/>
    </source>
</evidence>
<dbReference type="PANTHER" id="PTHR46212:SF3">
    <property type="entry name" value="GH27120P"/>
    <property type="match status" value="1"/>
</dbReference>
<dbReference type="Gene3D" id="1.10.238.10">
    <property type="entry name" value="EF-hand"/>
    <property type="match status" value="1"/>
</dbReference>
<evidence type="ECO:0000256" key="3">
    <source>
        <dbReference type="ARBA" id="ARBA00022723"/>
    </source>
</evidence>
<feature type="compositionally biased region" description="Gly residues" evidence="6">
    <location>
        <begin position="26"/>
        <end position="57"/>
    </location>
</feature>
<dbReference type="SUPFAM" id="SSF47473">
    <property type="entry name" value="EF-hand"/>
    <property type="match status" value="1"/>
</dbReference>
<dbReference type="InterPro" id="IPR051426">
    <property type="entry name" value="Peflin/Sorcin_CaBP"/>
</dbReference>
<evidence type="ECO:0000256" key="6">
    <source>
        <dbReference type="SAM" id="MobiDB-lite"/>
    </source>
</evidence>
<comment type="subcellular location">
    <subcellularLocation>
        <location evidence="1">Cytoplasm</location>
    </subcellularLocation>
</comment>
<comment type="caution">
    <text evidence="8">The sequence shown here is derived from an EMBL/GenBank/DDBJ whole genome shotgun (WGS) entry which is preliminary data.</text>
</comment>